<proteinExistence type="predicted"/>
<dbReference type="InterPro" id="IPR037381">
    <property type="entry name" value="RFWD3"/>
</dbReference>
<feature type="domain" description="RING-type" evidence="5">
    <location>
        <begin position="42"/>
        <end position="89"/>
    </location>
</feature>
<name>A0A0K0FYY7_STRVS</name>
<dbReference type="InterPro" id="IPR001841">
    <property type="entry name" value="Znf_RING"/>
</dbReference>
<evidence type="ECO:0000256" key="3">
    <source>
        <dbReference type="PROSITE-ProRule" id="PRU00175"/>
    </source>
</evidence>
<dbReference type="SMART" id="SM00184">
    <property type="entry name" value="RING"/>
    <property type="match status" value="1"/>
</dbReference>
<dbReference type="GO" id="GO:0004842">
    <property type="term" value="F:ubiquitin-protein transferase activity"/>
    <property type="evidence" value="ECO:0007669"/>
    <property type="project" value="InterPro"/>
</dbReference>
<reference evidence="6" key="1">
    <citation type="submission" date="2014-07" db="EMBL/GenBank/DDBJ databases">
        <authorList>
            <person name="Martin A.A"/>
            <person name="De Silva N."/>
        </authorList>
    </citation>
    <scope>NUCLEOTIDE SEQUENCE</scope>
</reference>
<dbReference type="Proteomes" id="UP000035680">
    <property type="component" value="Unassembled WGS sequence"/>
</dbReference>
<dbReference type="STRING" id="75913.A0A0K0FYY7"/>
<keyword evidence="1 3" id="KW-0863">Zinc-finger</keyword>
<feature type="coiled-coil region" evidence="4">
    <location>
        <begin position="130"/>
        <end position="160"/>
    </location>
</feature>
<organism evidence="6 7">
    <name type="scientific">Strongyloides venezuelensis</name>
    <name type="common">Threadworm</name>
    <dbReference type="NCBI Taxonomy" id="75913"/>
    <lineage>
        <taxon>Eukaryota</taxon>
        <taxon>Metazoa</taxon>
        <taxon>Ecdysozoa</taxon>
        <taxon>Nematoda</taxon>
        <taxon>Chromadorea</taxon>
        <taxon>Rhabditida</taxon>
        <taxon>Tylenchina</taxon>
        <taxon>Panagrolaimomorpha</taxon>
        <taxon>Strongyloidoidea</taxon>
        <taxon>Strongyloididae</taxon>
        <taxon>Strongyloides</taxon>
    </lineage>
</organism>
<keyword evidence="1 3" id="KW-0479">Metal-binding</keyword>
<dbReference type="WBParaSite" id="SVE_1766400.1">
    <property type="protein sequence ID" value="SVE_1766400.1"/>
    <property type="gene ID" value="SVE_1766400"/>
</dbReference>
<accession>A0A0K0FYY7</accession>
<keyword evidence="4" id="KW-0175">Coiled coil</keyword>
<evidence type="ECO:0000259" key="5">
    <source>
        <dbReference type="PROSITE" id="PS50089"/>
    </source>
</evidence>
<dbReference type="GO" id="GO:0008270">
    <property type="term" value="F:zinc ion binding"/>
    <property type="evidence" value="ECO:0007669"/>
    <property type="project" value="UniProtKB-KW"/>
</dbReference>
<evidence type="ECO:0000256" key="4">
    <source>
        <dbReference type="SAM" id="Coils"/>
    </source>
</evidence>
<dbReference type="Pfam" id="PF13639">
    <property type="entry name" value="zf-RING_2"/>
    <property type="match status" value="1"/>
</dbReference>
<dbReference type="GO" id="GO:0005634">
    <property type="term" value="C:nucleus"/>
    <property type="evidence" value="ECO:0007669"/>
    <property type="project" value="InterPro"/>
</dbReference>
<keyword evidence="6" id="KW-1185">Reference proteome</keyword>
<dbReference type="AlphaFoldDB" id="A0A0K0FYY7"/>
<dbReference type="GO" id="GO:0016567">
    <property type="term" value="P:protein ubiquitination"/>
    <property type="evidence" value="ECO:0007669"/>
    <property type="project" value="InterPro"/>
</dbReference>
<dbReference type="PROSITE" id="PS50089">
    <property type="entry name" value="ZF_RING_2"/>
    <property type="match status" value="1"/>
</dbReference>
<sequence length="658" mass="74496">MARNNINTGEEMKDKLIVEKVEEETVSGDVTKKDTFPIIFNCSICFQSFTEGGGTHVISTLPCGHIFGKSCLIKWFGTQTTDYFCPTCKTPLNELKLKGKDSVYDSIIPLYGLTNNTSLETVVFSRQKLIDDYEEKINELSTQNIKLKEQLKNILRLRREAFSLRSFAIDRDDDIVGFERLLNELTGSESRTNTSSPSRSRRFANFSFINSHNTNEGGSQNVINVYPLNRIDIDRTLRSHSARNNHDANISSESNAEVTINLADNSSPFFSNTRGTDFINMIVTTRLTSTPSSSTYKTVRRYRVCFEEVSDASYSDGLIVSAVKTGARNNESCQYGLSFFRYLRGSMFLSLSDQEIVSVKIIKDPVLPNIQRVIAVCNKGKFYNIKFDEENFRVVSKFEGIIGQSQNFSGRAVLLHKPTGLSWLTPNKYAIGTKRGHVFVRTFFENTTRWQSINRYTNTHGEIHTGLKKPIHMIQSINDHAVVCFQLDCICIFDDRSGREVVYKCDGDILSINFNKYSNTIAVVLGNSRNRSQFRTLKVENVNFFFEDGIENYTISSVSSTPHNEPITERRELNSIVLKSNNADTIATFWLNESSENLSLMTTSGSQNLMNQIDIDSSRIIKVCNEEGVYSIDDSQKLNYMVVSKTNVTVYELGLNHS</sequence>
<evidence type="ECO:0000313" key="7">
    <source>
        <dbReference type="WBParaSite" id="SVE_1766400.1"/>
    </source>
</evidence>
<dbReference type="PANTHER" id="PTHR16047">
    <property type="entry name" value="RFWD3 PROTEIN"/>
    <property type="match status" value="1"/>
</dbReference>
<dbReference type="PANTHER" id="PTHR16047:SF7">
    <property type="entry name" value="E3 UBIQUITIN-PROTEIN LIGASE RFWD3"/>
    <property type="match status" value="1"/>
</dbReference>
<protein>
    <submittedName>
        <fullName evidence="7">RING-type domain-containing protein</fullName>
    </submittedName>
</protein>
<dbReference type="Gene3D" id="3.30.40.10">
    <property type="entry name" value="Zinc/RING finger domain, C3HC4 (zinc finger)"/>
    <property type="match status" value="1"/>
</dbReference>
<reference evidence="7" key="2">
    <citation type="submission" date="2015-08" db="UniProtKB">
        <authorList>
            <consortium name="WormBaseParasite"/>
        </authorList>
    </citation>
    <scope>IDENTIFICATION</scope>
</reference>
<evidence type="ECO:0000313" key="6">
    <source>
        <dbReference type="Proteomes" id="UP000035680"/>
    </source>
</evidence>
<dbReference type="GO" id="GO:0036297">
    <property type="term" value="P:interstrand cross-link repair"/>
    <property type="evidence" value="ECO:0007669"/>
    <property type="project" value="InterPro"/>
</dbReference>
<evidence type="ECO:0000256" key="2">
    <source>
        <dbReference type="ARBA" id="ARBA00022833"/>
    </source>
</evidence>
<dbReference type="SUPFAM" id="SSF57850">
    <property type="entry name" value="RING/U-box"/>
    <property type="match status" value="1"/>
</dbReference>
<dbReference type="InterPro" id="IPR013083">
    <property type="entry name" value="Znf_RING/FYVE/PHD"/>
</dbReference>
<keyword evidence="2" id="KW-0862">Zinc</keyword>
<evidence type="ECO:0000256" key="1">
    <source>
        <dbReference type="ARBA" id="ARBA00022771"/>
    </source>
</evidence>